<dbReference type="AlphaFoldDB" id="A0AAD7M7Y6"/>
<dbReference type="EMBL" id="JARKIB010000479">
    <property type="protein sequence ID" value="KAJ7705103.1"/>
    <property type="molecule type" value="Genomic_DNA"/>
</dbReference>
<evidence type="ECO:0000313" key="2">
    <source>
        <dbReference type="EMBL" id="KAJ7705103.1"/>
    </source>
</evidence>
<reference evidence="2" key="1">
    <citation type="submission" date="2023-03" db="EMBL/GenBank/DDBJ databases">
        <title>Massive genome expansion in bonnet fungi (Mycena s.s.) driven by repeated elements and novel gene families across ecological guilds.</title>
        <authorList>
            <consortium name="Lawrence Berkeley National Laboratory"/>
            <person name="Harder C.B."/>
            <person name="Miyauchi S."/>
            <person name="Viragh M."/>
            <person name="Kuo A."/>
            <person name="Thoen E."/>
            <person name="Andreopoulos B."/>
            <person name="Lu D."/>
            <person name="Skrede I."/>
            <person name="Drula E."/>
            <person name="Henrissat B."/>
            <person name="Morin E."/>
            <person name="Kohler A."/>
            <person name="Barry K."/>
            <person name="LaButti K."/>
            <person name="Morin E."/>
            <person name="Salamov A."/>
            <person name="Lipzen A."/>
            <person name="Mereny Z."/>
            <person name="Hegedus B."/>
            <person name="Baldrian P."/>
            <person name="Stursova M."/>
            <person name="Weitz H."/>
            <person name="Taylor A."/>
            <person name="Grigoriev I.V."/>
            <person name="Nagy L.G."/>
            <person name="Martin F."/>
            <person name="Kauserud H."/>
        </authorList>
    </citation>
    <scope>NUCLEOTIDE SEQUENCE</scope>
    <source>
        <strain evidence="2">CBHHK182m</strain>
    </source>
</reference>
<feature type="region of interest" description="Disordered" evidence="1">
    <location>
        <begin position="487"/>
        <end position="506"/>
    </location>
</feature>
<evidence type="ECO:0000313" key="3">
    <source>
        <dbReference type="Proteomes" id="UP001215598"/>
    </source>
</evidence>
<sequence length="651" mass="71795">MTLSNLHPLLDVDAKCAHTQEWDRLCTEVVILTQILSTLPQKAAFDPDSELFEKRKSQKLLTHFVHTLYYTPSEKQMGTQVIAAALSGSMVSVLEQPSTNSALTVSENIRRKGSESSSHAYVAQEVTHLDRTAKQIVTDETPANNLNEQVADVLKAITDGDVIAAEQLVVFRSMDWIQRRLRDPRIFKAQDPNSEPLIMTTLSALRPSPDAQVNLPVSDPAAATQLWGLSEEEKTLTRLPATILFTKLEKAVADVFKAQKAYEKCAKTEKNRFLAQFCFVLARLHEFVRRKVYEDLFTSPAVQQAATEHINPYPASHDTSTTHRLGMRALHYLRKIVQPIRSLQVVMMSQLPSLLQAGTLDVYTIHQDNPIPDICVADLIDFQKSFVVPQRDQLALDRLILRAFFSKASLKSQLQHVPRDDVADGDEDLSSALRQLNALHEFDQQAWDEESLTESGSHGSISTTSSAPSSDLSDGANSVISLTPSDGVANAARHSNEASSGSSSDGMRSTFSFYRVCNALQKADVPVRCMAARHAECLLMASLRIVEGANADERACATTKRPCFSCKMISEALDHPMPTTHGIIFPWVPPCGLPLADLKHLRNVLVVKLEVAAKERGKINTTGSGSDTSSIAPPIQALPERDWTNVEVVDV</sequence>
<dbReference type="Proteomes" id="UP001215598">
    <property type="component" value="Unassembled WGS sequence"/>
</dbReference>
<evidence type="ECO:0000256" key="1">
    <source>
        <dbReference type="SAM" id="MobiDB-lite"/>
    </source>
</evidence>
<name>A0AAD7M7Y6_9AGAR</name>
<protein>
    <submittedName>
        <fullName evidence="2">Uncharacterized protein</fullName>
    </submittedName>
</protein>
<proteinExistence type="predicted"/>
<feature type="region of interest" description="Disordered" evidence="1">
    <location>
        <begin position="447"/>
        <end position="478"/>
    </location>
</feature>
<comment type="caution">
    <text evidence="2">The sequence shown here is derived from an EMBL/GenBank/DDBJ whole genome shotgun (WGS) entry which is preliminary data.</text>
</comment>
<gene>
    <name evidence="2" type="ORF">B0H16DRAFT_704608</name>
</gene>
<keyword evidence="3" id="KW-1185">Reference proteome</keyword>
<accession>A0AAD7M7Y6</accession>
<organism evidence="2 3">
    <name type="scientific">Mycena metata</name>
    <dbReference type="NCBI Taxonomy" id="1033252"/>
    <lineage>
        <taxon>Eukaryota</taxon>
        <taxon>Fungi</taxon>
        <taxon>Dikarya</taxon>
        <taxon>Basidiomycota</taxon>
        <taxon>Agaricomycotina</taxon>
        <taxon>Agaricomycetes</taxon>
        <taxon>Agaricomycetidae</taxon>
        <taxon>Agaricales</taxon>
        <taxon>Marasmiineae</taxon>
        <taxon>Mycenaceae</taxon>
        <taxon>Mycena</taxon>
    </lineage>
</organism>
<feature type="compositionally biased region" description="Low complexity" evidence="1">
    <location>
        <begin position="497"/>
        <end position="506"/>
    </location>
</feature>
<feature type="compositionally biased region" description="Low complexity" evidence="1">
    <location>
        <begin position="453"/>
        <end position="475"/>
    </location>
</feature>